<evidence type="ECO:0000313" key="3">
    <source>
        <dbReference type="Proteomes" id="UP000323129"/>
    </source>
</evidence>
<dbReference type="RefSeq" id="WP_115544588.1">
    <property type="nucleotide sequence ID" value="NZ_NMUR01000020.1"/>
</dbReference>
<dbReference type="Pfam" id="PF11726">
    <property type="entry name" value="YagK_YfjJ_C"/>
    <property type="match status" value="1"/>
</dbReference>
<sequence length="310" mass="37234">MLIDMLPFIETLKKSTPPYLLVKRDGTYNKLARKFQRIMNTVTEHYYEYRQPISAHPSVELLLEHLYPFRKLNLFDRNLSLSDMITLAEEMDDVLREFMAKLHSPQHNKRLCNLRRDVARNTQAYRHYINDLFDIHAKLLFVRVDIHYAQYISAEISLEEAITDRETYLRHVKREFPHLVGFIWRMEYGKGRGYHHHLMFIFNGAKLRNDMELGRQLGELWKSLSREPRTYFNCNARRNEYKQWETDGIGMVTYGDTRKRQCLQDYALSYLLEHDPLLLAMMQERRNVIGRMQLPTRRGRGGRPRIHRTK</sequence>
<feature type="domain" description="YagK/YfjJ C-terminal" evidence="1">
    <location>
        <begin position="136"/>
        <end position="224"/>
    </location>
</feature>
<gene>
    <name evidence="2" type="ORF">CJF24_00995</name>
</gene>
<protein>
    <recommendedName>
        <fullName evidence="1">YagK/YfjJ C-terminal domain-containing protein</fullName>
    </recommendedName>
</protein>
<evidence type="ECO:0000259" key="1">
    <source>
        <dbReference type="Pfam" id="PF11726"/>
    </source>
</evidence>
<comment type="caution">
    <text evidence="2">The sequence shown here is derived from an EMBL/GenBank/DDBJ whole genome shotgun (WGS) entry which is preliminary data.</text>
</comment>
<name>A0ABY3MRU3_AERVE</name>
<organism evidence="2 3">
    <name type="scientific">Aeromonas veronii</name>
    <dbReference type="NCBI Taxonomy" id="654"/>
    <lineage>
        <taxon>Bacteria</taxon>
        <taxon>Pseudomonadati</taxon>
        <taxon>Pseudomonadota</taxon>
        <taxon>Gammaproteobacteria</taxon>
        <taxon>Aeromonadales</taxon>
        <taxon>Aeromonadaceae</taxon>
        <taxon>Aeromonas</taxon>
    </lineage>
</organism>
<dbReference type="InterPro" id="IPR057271">
    <property type="entry name" value="YagK_YfjJ_C"/>
</dbReference>
<reference evidence="2 3" key="1">
    <citation type="submission" date="2017-08" db="EMBL/GenBank/DDBJ databases">
        <title>Aeromonas veronii bv sobria strain NS22 whole genome sequencing.</title>
        <authorList>
            <person name="Katharios P."/>
            <person name="Ha V.Q."/>
            <person name="Smyrli M."/>
        </authorList>
    </citation>
    <scope>NUCLEOTIDE SEQUENCE [LARGE SCALE GENOMIC DNA]</scope>
    <source>
        <strain evidence="2 3">NS22</strain>
    </source>
</reference>
<evidence type="ECO:0000313" key="2">
    <source>
        <dbReference type="EMBL" id="TYD47941.1"/>
    </source>
</evidence>
<keyword evidence="3" id="KW-1185">Reference proteome</keyword>
<dbReference type="Proteomes" id="UP000323129">
    <property type="component" value="Unassembled WGS sequence"/>
</dbReference>
<dbReference type="EMBL" id="NQMC01000002">
    <property type="protein sequence ID" value="TYD47941.1"/>
    <property type="molecule type" value="Genomic_DNA"/>
</dbReference>
<proteinExistence type="predicted"/>
<accession>A0ABY3MRU3</accession>